<dbReference type="Proteomes" id="UP000799776">
    <property type="component" value="Unassembled WGS sequence"/>
</dbReference>
<name>A0A6A5YD00_9PEZI</name>
<evidence type="ECO:0000313" key="1">
    <source>
        <dbReference type="EMBL" id="KAF2089588.1"/>
    </source>
</evidence>
<sequence>MSYKLHSYEDFMHRGFRELNQDELEAILPDAEDQQEPEIPMLIMHCRCRHAVIGHHCLNQWVSERYPDIATCLWCGDDLWRVSLEDGPFSLYHMIPDGRVDDDVRISVDHRPFDIAHDNDALDLDIMNEIQHEFVAGVGAFAAEYDYNVVIRRRQMMWAIKKYMLGDLREPDWTIEWAERSAAQGADRSTLNQCTANVYRDLESWFEDNEGTWWKPPLLQNRLNNMIKHALLPRHWPRVQTAGADFDVICERFQEAVTNTIKWRHWAVWNRENRVATGAIPPSLIANRVRIDTEASRARAAAIYLFWETLTPDEVDESLAIIGLDAAAIPDLSREFEQLQIDYHRRIENGQT</sequence>
<dbReference type="AlphaFoldDB" id="A0A6A5YD00"/>
<reference evidence="1" key="1">
    <citation type="journal article" date="2020" name="Stud. Mycol.">
        <title>101 Dothideomycetes genomes: a test case for predicting lifestyles and emergence of pathogens.</title>
        <authorList>
            <person name="Haridas S."/>
            <person name="Albert R."/>
            <person name="Binder M."/>
            <person name="Bloem J."/>
            <person name="Labutti K."/>
            <person name="Salamov A."/>
            <person name="Andreopoulos B."/>
            <person name="Baker S."/>
            <person name="Barry K."/>
            <person name="Bills G."/>
            <person name="Bluhm B."/>
            <person name="Cannon C."/>
            <person name="Castanera R."/>
            <person name="Culley D."/>
            <person name="Daum C."/>
            <person name="Ezra D."/>
            <person name="Gonzalez J."/>
            <person name="Henrissat B."/>
            <person name="Kuo A."/>
            <person name="Liang C."/>
            <person name="Lipzen A."/>
            <person name="Lutzoni F."/>
            <person name="Magnuson J."/>
            <person name="Mondo S."/>
            <person name="Nolan M."/>
            <person name="Ohm R."/>
            <person name="Pangilinan J."/>
            <person name="Park H.-J."/>
            <person name="Ramirez L."/>
            <person name="Alfaro M."/>
            <person name="Sun H."/>
            <person name="Tritt A."/>
            <person name="Yoshinaga Y."/>
            <person name="Zwiers L.-H."/>
            <person name="Turgeon B."/>
            <person name="Goodwin S."/>
            <person name="Spatafora J."/>
            <person name="Crous P."/>
            <person name="Grigoriev I."/>
        </authorList>
    </citation>
    <scope>NUCLEOTIDE SEQUENCE</scope>
    <source>
        <strain evidence="1">CBS 121410</strain>
    </source>
</reference>
<gene>
    <name evidence="1" type="ORF">K490DRAFT_55179</name>
</gene>
<protein>
    <submittedName>
        <fullName evidence="1">Uncharacterized protein</fullName>
    </submittedName>
</protein>
<evidence type="ECO:0000313" key="2">
    <source>
        <dbReference type="Proteomes" id="UP000799776"/>
    </source>
</evidence>
<organism evidence="1 2">
    <name type="scientific">Saccharata proteae CBS 121410</name>
    <dbReference type="NCBI Taxonomy" id="1314787"/>
    <lineage>
        <taxon>Eukaryota</taxon>
        <taxon>Fungi</taxon>
        <taxon>Dikarya</taxon>
        <taxon>Ascomycota</taxon>
        <taxon>Pezizomycotina</taxon>
        <taxon>Dothideomycetes</taxon>
        <taxon>Dothideomycetes incertae sedis</taxon>
        <taxon>Botryosphaeriales</taxon>
        <taxon>Saccharataceae</taxon>
        <taxon>Saccharata</taxon>
    </lineage>
</organism>
<dbReference type="EMBL" id="ML978714">
    <property type="protein sequence ID" value="KAF2089588.1"/>
    <property type="molecule type" value="Genomic_DNA"/>
</dbReference>
<proteinExistence type="predicted"/>
<keyword evidence="2" id="KW-1185">Reference proteome</keyword>
<accession>A0A6A5YD00</accession>